<dbReference type="PROSITE" id="PS00889">
    <property type="entry name" value="CNMP_BINDING_2"/>
    <property type="match status" value="1"/>
</dbReference>
<feature type="non-terminal residue" evidence="3">
    <location>
        <position position="189"/>
    </location>
</feature>
<sequence>MSRKRNTLTNTKPPLLERNGSATNPTSPNKRFSDLVKEGLDKPVDFLKNALRTNQLFSSVDDEHREKMLDKLVHLMKPVQLQPGEVLITQGETGDAFYVIEKGKFDIFVKEADSLEIQVGEAGPQAAVGEYALLYHTPRTATLKATEPSVVWGLEAADFHDIRQKMAQWNVERFVQRGKFLKKLPIFGW</sequence>
<dbReference type="InterPro" id="IPR000595">
    <property type="entry name" value="cNMP-bd_dom"/>
</dbReference>
<reference evidence="3 4" key="1">
    <citation type="journal article" date="2013" name="Curr. Biol.">
        <title>The Genome of the Foraminiferan Reticulomyxa filosa.</title>
        <authorList>
            <person name="Glockner G."/>
            <person name="Hulsmann N."/>
            <person name="Schleicher M."/>
            <person name="Noegel A.A."/>
            <person name="Eichinger L."/>
            <person name="Gallinger C."/>
            <person name="Pawlowski J."/>
            <person name="Sierra R."/>
            <person name="Euteneuer U."/>
            <person name="Pillet L."/>
            <person name="Moustafa A."/>
            <person name="Platzer M."/>
            <person name="Groth M."/>
            <person name="Szafranski K."/>
            <person name="Schliwa M."/>
        </authorList>
    </citation>
    <scope>NUCLEOTIDE SEQUENCE [LARGE SCALE GENOMIC DNA]</scope>
</reference>
<dbReference type="PANTHER" id="PTHR11635:SF152">
    <property type="entry name" value="CAMP-DEPENDENT PROTEIN KINASE TYPE I REGULATORY SUBUNIT-RELATED"/>
    <property type="match status" value="1"/>
</dbReference>
<feature type="region of interest" description="Disordered" evidence="1">
    <location>
        <begin position="1"/>
        <end position="33"/>
    </location>
</feature>
<dbReference type="InterPro" id="IPR014710">
    <property type="entry name" value="RmlC-like_jellyroll"/>
</dbReference>
<dbReference type="GO" id="GO:0034236">
    <property type="term" value="F:protein kinase A catalytic subunit binding"/>
    <property type="evidence" value="ECO:0007669"/>
    <property type="project" value="TreeGrafter"/>
</dbReference>
<gene>
    <name evidence="3" type="ORF">RFI_21220</name>
</gene>
<dbReference type="PANTHER" id="PTHR11635">
    <property type="entry name" value="CAMP-DEPENDENT PROTEIN KINASE REGULATORY CHAIN"/>
    <property type="match status" value="1"/>
</dbReference>
<dbReference type="PROSITE" id="PS50042">
    <property type="entry name" value="CNMP_BINDING_3"/>
    <property type="match status" value="1"/>
</dbReference>
<dbReference type="CDD" id="cd00038">
    <property type="entry name" value="CAP_ED"/>
    <property type="match status" value="1"/>
</dbReference>
<dbReference type="Proteomes" id="UP000023152">
    <property type="component" value="Unassembled WGS sequence"/>
</dbReference>
<dbReference type="GO" id="GO:0004862">
    <property type="term" value="F:cAMP-dependent protein kinase inhibitor activity"/>
    <property type="evidence" value="ECO:0007669"/>
    <property type="project" value="TreeGrafter"/>
</dbReference>
<dbReference type="GO" id="GO:0005952">
    <property type="term" value="C:cAMP-dependent protein kinase complex"/>
    <property type="evidence" value="ECO:0007669"/>
    <property type="project" value="InterPro"/>
</dbReference>
<feature type="domain" description="Cyclic nucleotide-binding" evidence="2">
    <location>
        <begin position="56"/>
        <end position="162"/>
    </location>
</feature>
<dbReference type="EMBL" id="ASPP01018539">
    <property type="protein sequence ID" value="ETO16138.1"/>
    <property type="molecule type" value="Genomic_DNA"/>
</dbReference>
<dbReference type="InterPro" id="IPR050503">
    <property type="entry name" value="cAMP-dep_PK_reg_su-like"/>
</dbReference>
<organism evidence="3 4">
    <name type="scientific">Reticulomyxa filosa</name>
    <dbReference type="NCBI Taxonomy" id="46433"/>
    <lineage>
        <taxon>Eukaryota</taxon>
        <taxon>Sar</taxon>
        <taxon>Rhizaria</taxon>
        <taxon>Retaria</taxon>
        <taxon>Foraminifera</taxon>
        <taxon>Monothalamids</taxon>
        <taxon>Reticulomyxidae</taxon>
        <taxon>Reticulomyxa</taxon>
    </lineage>
</organism>
<dbReference type="Gene3D" id="2.60.120.10">
    <property type="entry name" value="Jelly Rolls"/>
    <property type="match status" value="1"/>
</dbReference>
<evidence type="ECO:0000313" key="4">
    <source>
        <dbReference type="Proteomes" id="UP000023152"/>
    </source>
</evidence>
<dbReference type="SUPFAM" id="SSF51206">
    <property type="entry name" value="cAMP-binding domain-like"/>
    <property type="match status" value="1"/>
</dbReference>
<dbReference type="Pfam" id="PF00027">
    <property type="entry name" value="cNMP_binding"/>
    <property type="match status" value="1"/>
</dbReference>
<accession>X6MQ55</accession>
<keyword evidence="4" id="KW-1185">Reference proteome</keyword>
<feature type="compositionally biased region" description="Polar residues" evidence="1">
    <location>
        <begin position="20"/>
        <end position="30"/>
    </location>
</feature>
<dbReference type="AlphaFoldDB" id="X6MQ55"/>
<proteinExistence type="predicted"/>
<protein>
    <submittedName>
        <fullName evidence="3">cAMP-dependent protein kinase regulatory subunit</fullName>
    </submittedName>
</protein>
<dbReference type="OrthoDB" id="417078at2759"/>
<evidence type="ECO:0000259" key="2">
    <source>
        <dbReference type="PROSITE" id="PS50042"/>
    </source>
</evidence>
<evidence type="ECO:0000256" key="1">
    <source>
        <dbReference type="SAM" id="MobiDB-lite"/>
    </source>
</evidence>
<dbReference type="SMART" id="SM00100">
    <property type="entry name" value="cNMP"/>
    <property type="match status" value="1"/>
</dbReference>
<evidence type="ECO:0000313" key="3">
    <source>
        <dbReference type="EMBL" id="ETO16138.1"/>
    </source>
</evidence>
<dbReference type="PROSITE" id="PS00888">
    <property type="entry name" value="CNMP_BINDING_1"/>
    <property type="match status" value="1"/>
</dbReference>
<dbReference type="GO" id="GO:0005829">
    <property type="term" value="C:cytosol"/>
    <property type="evidence" value="ECO:0007669"/>
    <property type="project" value="TreeGrafter"/>
</dbReference>
<dbReference type="InterPro" id="IPR018490">
    <property type="entry name" value="cNMP-bd_dom_sf"/>
</dbReference>
<dbReference type="GO" id="GO:0030552">
    <property type="term" value="F:cAMP binding"/>
    <property type="evidence" value="ECO:0007669"/>
    <property type="project" value="TreeGrafter"/>
</dbReference>
<dbReference type="InterPro" id="IPR018488">
    <property type="entry name" value="cNMP-bd_CS"/>
</dbReference>
<comment type="caution">
    <text evidence="3">The sequence shown here is derived from an EMBL/GenBank/DDBJ whole genome shotgun (WGS) entry which is preliminary data.</text>
</comment>
<dbReference type="PRINTS" id="PR00103">
    <property type="entry name" value="CAMPKINASE"/>
</dbReference>
<name>X6MQ55_RETFI</name>